<dbReference type="AlphaFoldDB" id="A0A8S0QSX9"/>
<evidence type="ECO:0000313" key="2">
    <source>
        <dbReference type="Proteomes" id="UP000594638"/>
    </source>
</evidence>
<sequence>MILSRNLGYAKSRSVSTLSAVDGVMGIRERLVYIWTFRLHLVSSILEGVHSWMGIKCLILYKPCVLDGETILFLVVHIHISECYYLVTVSEPKLVEAALAHLSAPGQGIFRS</sequence>
<evidence type="ECO:0000313" key="1">
    <source>
        <dbReference type="EMBL" id="CAA2968956.1"/>
    </source>
</evidence>
<dbReference type="Gramene" id="OE9A058824T1">
    <property type="protein sequence ID" value="OE9A058824C1"/>
    <property type="gene ID" value="OE9A058824"/>
</dbReference>
<dbReference type="Proteomes" id="UP000594638">
    <property type="component" value="Unassembled WGS sequence"/>
</dbReference>
<dbReference type="EMBL" id="CACTIH010001927">
    <property type="protein sequence ID" value="CAA2968956.1"/>
    <property type="molecule type" value="Genomic_DNA"/>
</dbReference>
<accession>A0A8S0QSX9</accession>
<proteinExistence type="predicted"/>
<organism evidence="1 2">
    <name type="scientific">Olea europaea subsp. europaea</name>
    <dbReference type="NCBI Taxonomy" id="158383"/>
    <lineage>
        <taxon>Eukaryota</taxon>
        <taxon>Viridiplantae</taxon>
        <taxon>Streptophyta</taxon>
        <taxon>Embryophyta</taxon>
        <taxon>Tracheophyta</taxon>
        <taxon>Spermatophyta</taxon>
        <taxon>Magnoliopsida</taxon>
        <taxon>eudicotyledons</taxon>
        <taxon>Gunneridae</taxon>
        <taxon>Pentapetalae</taxon>
        <taxon>asterids</taxon>
        <taxon>lamiids</taxon>
        <taxon>Lamiales</taxon>
        <taxon>Oleaceae</taxon>
        <taxon>Oleeae</taxon>
        <taxon>Olea</taxon>
    </lineage>
</organism>
<comment type="caution">
    <text evidence="1">The sequence shown here is derived from an EMBL/GenBank/DDBJ whole genome shotgun (WGS) entry which is preliminary data.</text>
</comment>
<gene>
    <name evidence="1" type="ORF">OLEA9_A058824</name>
</gene>
<keyword evidence="2" id="KW-1185">Reference proteome</keyword>
<name>A0A8S0QSX9_OLEEU</name>
<protein>
    <submittedName>
        <fullName evidence="1">Uncharacterized protein</fullName>
    </submittedName>
</protein>
<reference evidence="1 2" key="1">
    <citation type="submission" date="2019-12" db="EMBL/GenBank/DDBJ databases">
        <authorList>
            <person name="Alioto T."/>
            <person name="Alioto T."/>
            <person name="Gomez Garrido J."/>
        </authorList>
    </citation>
    <scope>NUCLEOTIDE SEQUENCE [LARGE SCALE GENOMIC DNA]</scope>
</reference>